<gene>
    <name evidence="1" type="ORF">DERYTH_LOCUS5933</name>
</gene>
<dbReference type="Gene3D" id="3.30.420.10">
    <property type="entry name" value="Ribonuclease H-like superfamily/Ribonuclease H"/>
    <property type="match status" value="1"/>
</dbReference>
<dbReference type="GO" id="GO:0003676">
    <property type="term" value="F:nucleic acid binding"/>
    <property type="evidence" value="ECO:0007669"/>
    <property type="project" value="InterPro"/>
</dbReference>
<keyword evidence="2" id="KW-1185">Reference proteome</keyword>
<comment type="caution">
    <text evidence="1">The sequence shown here is derived from an EMBL/GenBank/DDBJ whole genome shotgun (WGS) entry which is preliminary data.</text>
</comment>
<dbReference type="AlphaFoldDB" id="A0A9N9FXW8"/>
<proteinExistence type="predicted"/>
<dbReference type="SUPFAM" id="SSF53098">
    <property type="entry name" value="Ribonuclease H-like"/>
    <property type="match status" value="1"/>
</dbReference>
<name>A0A9N9FXW8_9GLOM</name>
<organism evidence="1 2">
    <name type="scientific">Dentiscutata erythropus</name>
    <dbReference type="NCBI Taxonomy" id="1348616"/>
    <lineage>
        <taxon>Eukaryota</taxon>
        <taxon>Fungi</taxon>
        <taxon>Fungi incertae sedis</taxon>
        <taxon>Mucoromycota</taxon>
        <taxon>Glomeromycotina</taxon>
        <taxon>Glomeromycetes</taxon>
        <taxon>Diversisporales</taxon>
        <taxon>Gigasporaceae</taxon>
        <taxon>Dentiscutata</taxon>
    </lineage>
</organism>
<protein>
    <submittedName>
        <fullName evidence="1">10786_t:CDS:1</fullName>
    </submittedName>
</protein>
<evidence type="ECO:0000313" key="1">
    <source>
        <dbReference type="EMBL" id="CAG8565227.1"/>
    </source>
</evidence>
<dbReference type="OrthoDB" id="5582742at2759"/>
<evidence type="ECO:0000313" key="2">
    <source>
        <dbReference type="Proteomes" id="UP000789405"/>
    </source>
</evidence>
<accession>A0A9N9FXW8</accession>
<reference evidence="1" key="1">
    <citation type="submission" date="2021-06" db="EMBL/GenBank/DDBJ databases">
        <authorList>
            <person name="Kallberg Y."/>
            <person name="Tangrot J."/>
            <person name="Rosling A."/>
        </authorList>
    </citation>
    <scope>NUCLEOTIDE SEQUENCE</scope>
    <source>
        <strain evidence="1">MA453B</strain>
    </source>
</reference>
<dbReference type="EMBL" id="CAJVPY010002573">
    <property type="protein sequence ID" value="CAG8565227.1"/>
    <property type="molecule type" value="Genomic_DNA"/>
</dbReference>
<dbReference type="InterPro" id="IPR012337">
    <property type="entry name" value="RNaseH-like_sf"/>
</dbReference>
<sequence>MSTTYHPQTNGLVERFNRTLCELFFLVYNRDAILPVETVVITYPAEPTTEAETQNYLFRKIESVLENLENA</sequence>
<dbReference type="InterPro" id="IPR036397">
    <property type="entry name" value="RNaseH_sf"/>
</dbReference>
<dbReference type="Proteomes" id="UP000789405">
    <property type="component" value="Unassembled WGS sequence"/>
</dbReference>